<keyword evidence="1" id="KW-0238">DNA-binding</keyword>
<evidence type="ECO:0000256" key="1">
    <source>
        <dbReference type="ARBA" id="ARBA00023125"/>
    </source>
</evidence>
<evidence type="ECO:0008006" key="4">
    <source>
        <dbReference type="Google" id="ProtNLM"/>
    </source>
</evidence>
<dbReference type="SUPFAM" id="SSF47823">
    <property type="entry name" value="lambda integrase-like, N-terminal domain"/>
    <property type="match status" value="1"/>
</dbReference>
<dbReference type="Gene3D" id="1.10.150.130">
    <property type="match status" value="1"/>
</dbReference>
<sequence length="268" mass="30771">MAGINLGTESQQNEYLVENHSVEYRNINGLGSSIQAIELPNALRQSRSSIDQAIQNRVDMILQQVGATKGSFFYASLEESTWTTYKTALASWVKYAAIYNYDFLNISNEQYRAFLEHLYKDKASPSFIMLARTALATVFSMKTGQALSDDARVSRQIKGLQKKFPQQKPDRKYHEPEPLFQFWECQNISSLVEESLVIRLATMLVLFNSIRFREMYEIKKEQTISSEDSDSIYIRTKIQSTRLTEVIICHTTSRMGVSPLTTLRECLK</sequence>
<dbReference type="Proteomes" id="UP000324800">
    <property type="component" value="Unassembled WGS sequence"/>
</dbReference>
<gene>
    <name evidence="2" type="ORF">EZS28_051204</name>
</gene>
<evidence type="ECO:0000313" key="3">
    <source>
        <dbReference type="Proteomes" id="UP000324800"/>
    </source>
</evidence>
<reference evidence="2 3" key="1">
    <citation type="submission" date="2019-03" db="EMBL/GenBank/DDBJ databases">
        <title>Single cell metagenomics reveals metabolic interactions within the superorganism composed of flagellate Streblomastix strix and complex community of Bacteroidetes bacteria on its surface.</title>
        <authorList>
            <person name="Treitli S.C."/>
            <person name="Kolisko M."/>
            <person name="Husnik F."/>
            <person name="Keeling P."/>
            <person name="Hampl V."/>
        </authorList>
    </citation>
    <scope>NUCLEOTIDE SEQUENCE [LARGE SCALE GENOMIC DNA]</scope>
    <source>
        <strain evidence="2">ST1C</strain>
    </source>
</reference>
<dbReference type="InterPro" id="IPR010998">
    <property type="entry name" value="Integrase_recombinase_N"/>
</dbReference>
<dbReference type="AlphaFoldDB" id="A0A5J4T4C8"/>
<feature type="non-terminal residue" evidence="2">
    <location>
        <position position="268"/>
    </location>
</feature>
<protein>
    <recommendedName>
        <fullName evidence="4">Core-binding (CB) domain-containing protein</fullName>
    </recommendedName>
</protein>
<dbReference type="GO" id="GO:0003677">
    <property type="term" value="F:DNA binding"/>
    <property type="evidence" value="ECO:0007669"/>
    <property type="project" value="UniProtKB-KW"/>
</dbReference>
<comment type="caution">
    <text evidence="2">The sequence shown here is derived from an EMBL/GenBank/DDBJ whole genome shotgun (WGS) entry which is preliminary data.</text>
</comment>
<proteinExistence type="predicted"/>
<accession>A0A5J4T4C8</accession>
<name>A0A5J4T4C8_9EUKA</name>
<evidence type="ECO:0000313" key="2">
    <source>
        <dbReference type="EMBL" id="KAA6353269.1"/>
    </source>
</evidence>
<dbReference type="EMBL" id="SNRW01038446">
    <property type="protein sequence ID" value="KAA6353269.1"/>
    <property type="molecule type" value="Genomic_DNA"/>
</dbReference>
<organism evidence="2 3">
    <name type="scientific">Streblomastix strix</name>
    <dbReference type="NCBI Taxonomy" id="222440"/>
    <lineage>
        <taxon>Eukaryota</taxon>
        <taxon>Metamonada</taxon>
        <taxon>Preaxostyla</taxon>
        <taxon>Oxymonadida</taxon>
        <taxon>Streblomastigidae</taxon>
        <taxon>Streblomastix</taxon>
    </lineage>
</organism>